<evidence type="ECO:0000313" key="1">
    <source>
        <dbReference type="EMBL" id="TEB31058.1"/>
    </source>
</evidence>
<reference evidence="1 2" key="1">
    <citation type="journal article" date="2019" name="Nat. Ecol. Evol.">
        <title>Megaphylogeny resolves global patterns of mushroom evolution.</title>
        <authorList>
            <person name="Varga T."/>
            <person name="Krizsan K."/>
            <person name="Foldi C."/>
            <person name="Dima B."/>
            <person name="Sanchez-Garcia M."/>
            <person name="Sanchez-Ramirez S."/>
            <person name="Szollosi G.J."/>
            <person name="Szarkandi J.G."/>
            <person name="Papp V."/>
            <person name="Albert L."/>
            <person name="Andreopoulos W."/>
            <person name="Angelini C."/>
            <person name="Antonin V."/>
            <person name="Barry K.W."/>
            <person name="Bougher N.L."/>
            <person name="Buchanan P."/>
            <person name="Buyck B."/>
            <person name="Bense V."/>
            <person name="Catcheside P."/>
            <person name="Chovatia M."/>
            <person name="Cooper J."/>
            <person name="Damon W."/>
            <person name="Desjardin D."/>
            <person name="Finy P."/>
            <person name="Geml J."/>
            <person name="Haridas S."/>
            <person name="Hughes K."/>
            <person name="Justo A."/>
            <person name="Karasinski D."/>
            <person name="Kautmanova I."/>
            <person name="Kiss B."/>
            <person name="Kocsube S."/>
            <person name="Kotiranta H."/>
            <person name="LaButti K.M."/>
            <person name="Lechner B.E."/>
            <person name="Liimatainen K."/>
            <person name="Lipzen A."/>
            <person name="Lukacs Z."/>
            <person name="Mihaltcheva S."/>
            <person name="Morgado L.N."/>
            <person name="Niskanen T."/>
            <person name="Noordeloos M.E."/>
            <person name="Ohm R.A."/>
            <person name="Ortiz-Santana B."/>
            <person name="Ovrebo C."/>
            <person name="Racz N."/>
            <person name="Riley R."/>
            <person name="Savchenko A."/>
            <person name="Shiryaev A."/>
            <person name="Soop K."/>
            <person name="Spirin V."/>
            <person name="Szebenyi C."/>
            <person name="Tomsovsky M."/>
            <person name="Tulloss R.E."/>
            <person name="Uehling J."/>
            <person name="Grigoriev I.V."/>
            <person name="Vagvolgyi C."/>
            <person name="Papp T."/>
            <person name="Martin F.M."/>
            <person name="Miettinen O."/>
            <person name="Hibbett D.S."/>
            <person name="Nagy L.G."/>
        </authorList>
    </citation>
    <scope>NUCLEOTIDE SEQUENCE [LARGE SCALE GENOMIC DNA]</scope>
    <source>
        <strain evidence="1 2">FP101781</strain>
    </source>
</reference>
<comment type="caution">
    <text evidence="1">The sequence shown here is derived from an EMBL/GenBank/DDBJ whole genome shotgun (WGS) entry which is preliminary data.</text>
</comment>
<accession>A0A4Y7TAU9</accession>
<proteinExistence type="predicted"/>
<keyword evidence="2" id="KW-1185">Reference proteome</keyword>
<organism evidence="1 2">
    <name type="scientific">Coprinellus micaceus</name>
    <name type="common">Glistening ink-cap mushroom</name>
    <name type="synonym">Coprinus micaceus</name>
    <dbReference type="NCBI Taxonomy" id="71717"/>
    <lineage>
        <taxon>Eukaryota</taxon>
        <taxon>Fungi</taxon>
        <taxon>Dikarya</taxon>
        <taxon>Basidiomycota</taxon>
        <taxon>Agaricomycotina</taxon>
        <taxon>Agaricomycetes</taxon>
        <taxon>Agaricomycetidae</taxon>
        <taxon>Agaricales</taxon>
        <taxon>Agaricineae</taxon>
        <taxon>Psathyrellaceae</taxon>
        <taxon>Coprinellus</taxon>
    </lineage>
</organism>
<dbReference type="AlphaFoldDB" id="A0A4Y7TAU9"/>
<evidence type="ECO:0000313" key="2">
    <source>
        <dbReference type="Proteomes" id="UP000298030"/>
    </source>
</evidence>
<dbReference type="EMBL" id="QPFP01000020">
    <property type="protein sequence ID" value="TEB31058.1"/>
    <property type="molecule type" value="Genomic_DNA"/>
</dbReference>
<dbReference type="Proteomes" id="UP000298030">
    <property type="component" value="Unassembled WGS sequence"/>
</dbReference>
<protein>
    <submittedName>
        <fullName evidence="1">Uncharacterized protein</fullName>
    </submittedName>
</protein>
<name>A0A4Y7TAU9_COPMI</name>
<gene>
    <name evidence="1" type="ORF">FA13DRAFT_1709915</name>
</gene>
<sequence length="152" mass="16721">MQSSTQPEAVLLYIPNAAYRSHQSTSLGGAFDNSNLPQNLEVCVRVDNFEKFAILREACRGYVHYQGSQAPLPASTSPYIPLLLEIAAWLKDSQPGQIVRHPRTPVVGWYRAGPNGTDLGARCLNRDTGVDAGLEVPRELLEPVANFLKGRF</sequence>